<reference evidence="2 3" key="2">
    <citation type="submission" date="2015-05" db="EMBL/GenBank/DDBJ databases">
        <authorList>
            <person name="Morales-Cruz A."/>
            <person name="Amrine K.C."/>
            <person name="Cantu D."/>
        </authorList>
    </citation>
    <scope>NUCLEOTIDE SEQUENCE [LARGE SCALE GENOMIC DNA]</scope>
    <source>
        <strain evidence="2">UCRPC4</strain>
    </source>
</reference>
<name>A0A0G2EWY7_PHACM</name>
<proteinExistence type="predicted"/>
<dbReference type="AlphaFoldDB" id="A0A0G2EWY7"/>
<sequence length="495" mass="54896">MQRSVTEPVTCNSHLSPGLTAFSRGTSLLNSPVTITPSHSRKSSVSHSRGNSASSIDETIKRFGYPTYRQLPAFVSQPSHPLSPPMFDNLDVSYDAATNVEASECLQSHAEHEPPMEYINVDQSMFPRISVSPPPAEEPVTTTDLVEYLTGPTQPINLVRQINTIPGRGVHNFFWWDVRNLRSWESFSMETISNIPGLYPLLTTPLDSNLFPHTPPANKTATPESEAALIDLVDQIYAPKVNAAVSLSQGSTSLALYPIPPAERHASGAHFLANYPHDNERTLAGGPRGRLVGLVKSFDQWNTGMRHEVPYQKVKYLNGLAHLQKCMREHNCRYGFILTEIEMVCVRAGCDEGSNIPYFGYLELSEAIPTKSAMKRSAESDTTITPRTSPEPEEVPLTVSLALYYLLMLSKSTPLPGQAGAFMDVGGPGALTRQRLWLGQDLQESERGKDGKDKWIPEPQMGEKRDAKRVRGWIFPHEPWHKREGNGVGKRGVRN</sequence>
<evidence type="ECO:0000313" key="2">
    <source>
        <dbReference type="EMBL" id="KKY26709.1"/>
    </source>
</evidence>
<protein>
    <submittedName>
        <fullName evidence="2">Putative sialidase</fullName>
    </submittedName>
</protein>
<dbReference type="OrthoDB" id="5300765at2759"/>
<feature type="region of interest" description="Disordered" evidence="1">
    <location>
        <begin position="441"/>
        <end position="470"/>
    </location>
</feature>
<feature type="compositionally biased region" description="Basic and acidic residues" evidence="1">
    <location>
        <begin position="444"/>
        <end position="466"/>
    </location>
</feature>
<accession>A0A0G2EWY7</accession>
<gene>
    <name evidence="2" type="ORF">UCRPC4_g01399</name>
</gene>
<evidence type="ECO:0000313" key="3">
    <source>
        <dbReference type="Proteomes" id="UP000053317"/>
    </source>
</evidence>
<feature type="region of interest" description="Disordered" evidence="1">
    <location>
        <begin position="373"/>
        <end position="392"/>
    </location>
</feature>
<keyword evidence="3" id="KW-1185">Reference proteome</keyword>
<dbReference type="EMBL" id="LCWF01000034">
    <property type="protein sequence ID" value="KKY26709.1"/>
    <property type="molecule type" value="Genomic_DNA"/>
</dbReference>
<comment type="caution">
    <text evidence="2">The sequence shown here is derived from an EMBL/GenBank/DDBJ whole genome shotgun (WGS) entry which is preliminary data.</text>
</comment>
<reference evidence="2 3" key="1">
    <citation type="submission" date="2015-05" db="EMBL/GenBank/DDBJ databases">
        <title>Distinctive expansion of gene families associated with plant cell wall degradation and secondary metabolism in the genomes of grapevine trunk pathogens.</title>
        <authorList>
            <person name="Lawrence D.P."/>
            <person name="Travadon R."/>
            <person name="Rolshausen P.E."/>
            <person name="Baumgartner K."/>
        </authorList>
    </citation>
    <scope>NUCLEOTIDE SEQUENCE [LARGE SCALE GENOMIC DNA]</scope>
    <source>
        <strain evidence="2">UCRPC4</strain>
    </source>
</reference>
<organism evidence="2 3">
    <name type="scientific">Phaeomoniella chlamydospora</name>
    <name type="common">Phaeoacremonium chlamydosporum</name>
    <dbReference type="NCBI Taxonomy" id="158046"/>
    <lineage>
        <taxon>Eukaryota</taxon>
        <taxon>Fungi</taxon>
        <taxon>Dikarya</taxon>
        <taxon>Ascomycota</taxon>
        <taxon>Pezizomycotina</taxon>
        <taxon>Eurotiomycetes</taxon>
        <taxon>Chaetothyriomycetidae</taxon>
        <taxon>Phaeomoniellales</taxon>
        <taxon>Phaeomoniellaceae</taxon>
        <taxon>Phaeomoniella</taxon>
    </lineage>
</organism>
<evidence type="ECO:0000256" key="1">
    <source>
        <dbReference type="SAM" id="MobiDB-lite"/>
    </source>
</evidence>
<feature type="region of interest" description="Disordered" evidence="1">
    <location>
        <begin position="32"/>
        <end position="57"/>
    </location>
</feature>
<dbReference type="Proteomes" id="UP000053317">
    <property type="component" value="Unassembled WGS sequence"/>
</dbReference>